<geneLocation type="chloroplast" evidence="2"/>
<reference evidence="2" key="1">
    <citation type="journal article" date="2017" name="J. Phycol.">
        <title>Analysis of chloroplast genomes and a supermatrix inform reclassification of the Rhodomelaceae (Rhodophyta).</title>
        <authorList>
            <person name="Diaz-Tapia P."/>
            <person name="Maggs C.A."/>
            <person name="West J.A."/>
            <person name="Verbruggen H."/>
        </authorList>
    </citation>
    <scope>NUCLEOTIDE SEQUENCE</scope>
    <source>
        <strain evidence="2">PD890</strain>
    </source>
</reference>
<dbReference type="RefSeq" id="YP_009396184.1">
    <property type="nucleotide sequence ID" value="NC_035281.1"/>
</dbReference>
<feature type="transmembrane region" description="Helical" evidence="1">
    <location>
        <begin position="20"/>
        <end position="38"/>
    </location>
</feature>
<dbReference type="EMBL" id="MF101437">
    <property type="protein sequence ID" value="ARW65350.1"/>
    <property type="molecule type" value="Genomic_DNA"/>
</dbReference>
<dbReference type="AlphaFoldDB" id="A0A1Z1MH03"/>
<keyword evidence="2" id="KW-0150">Chloroplast</keyword>
<sequence>MPNYKLITSLTPSIYLIMLPYRYKESLFFLVIFTILNKNKKVLYYKVLKNIKRISIFYACIILGLVYFDHPDSKINNILTNFVIFPYFLSLNYNMVKTITCKLSIYCIVFEISSYLIKGLMINAIHLIITSHLFLFTKNEVLLSNINLLNQKSNLNRKKINNLRQISLHILSSYEMFEVILNKFYYIYIGIKCKNETSFKSYISYLNHFLNNIWGHITGEIYLSIVNLWTRY</sequence>
<keyword evidence="1" id="KW-1133">Transmembrane helix</keyword>
<evidence type="ECO:0000313" key="2">
    <source>
        <dbReference type="EMBL" id="ARW65350.1"/>
    </source>
</evidence>
<protein>
    <submittedName>
        <fullName evidence="2">Uncharacterized protein</fullName>
    </submittedName>
</protein>
<feature type="transmembrane region" description="Helical" evidence="1">
    <location>
        <begin position="50"/>
        <end position="68"/>
    </location>
</feature>
<keyword evidence="2" id="KW-0934">Plastid</keyword>
<feature type="transmembrane region" description="Helical" evidence="1">
    <location>
        <begin position="105"/>
        <end position="129"/>
    </location>
</feature>
<feature type="transmembrane region" description="Helical" evidence="1">
    <location>
        <begin position="74"/>
        <end position="93"/>
    </location>
</feature>
<name>A0A1Z1MH03_MELHR</name>
<gene>
    <name evidence="2" type="primary">ConsOrf4</name>
</gene>
<dbReference type="GeneID" id="33358450"/>
<keyword evidence="1" id="KW-0812">Transmembrane</keyword>
<keyword evidence="1" id="KW-0472">Membrane</keyword>
<organism evidence="2">
    <name type="scientific">Melanothamnus harveyi</name>
    <name type="common">Filamentous red alga</name>
    <name type="synonym">Neosiphonia harveyi</name>
    <dbReference type="NCBI Taxonomy" id="397005"/>
    <lineage>
        <taxon>Eukaryota</taxon>
        <taxon>Rhodophyta</taxon>
        <taxon>Florideophyceae</taxon>
        <taxon>Rhodymeniophycidae</taxon>
        <taxon>Ceramiales</taxon>
        <taxon>Rhodomelaceae</taxon>
        <taxon>Polysiphonioideae</taxon>
        <taxon>Melanothamnus</taxon>
    </lineage>
</organism>
<evidence type="ECO:0000256" key="1">
    <source>
        <dbReference type="SAM" id="Phobius"/>
    </source>
</evidence>
<accession>A0A1Z1MH03</accession>
<proteinExistence type="predicted"/>